<organism evidence="3 4">
    <name type="scientific">Myxococcus fulvus</name>
    <dbReference type="NCBI Taxonomy" id="33"/>
    <lineage>
        <taxon>Bacteria</taxon>
        <taxon>Pseudomonadati</taxon>
        <taxon>Myxococcota</taxon>
        <taxon>Myxococcia</taxon>
        <taxon>Myxococcales</taxon>
        <taxon>Cystobacterineae</taxon>
        <taxon>Myxococcaceae</taxon>
        <taxon>Myxococcus</taxon>
    </lineage>
</organism>
<sequence>MTLLMGASPTPEVAPRSDTQAVEAVAPCPNPYFPLEEGLSLTYRAGRSSEMVLSTHGVTPTPEGLTGKVSVKLKGRQGETDATCSSLGMSTGLGGLEGTLLSASGMDVQVVSSEGVAVPAPSSMVPGGTWKNSLSVKLQPPVGKTGGIRPIIATTFDKESTVVGEEEVTVAAGTFKALKVKNIVTARASRPGSEGRSMESYIWFAPGVGIIKFATPESTDLELLKIERPQPAQAKASGKEKRPVKKAAADKKGTSAP</sequence>
<dbReference type="Pfam" id="PF21347">
    <property type="entry name" value="DUF3108_like"/>
    <property type="match status" value="1"/>
</dbReference>
<feature type="region of interest" description="Disordered" evidence="1">
    <location>
        <begin position="1"/>
        <end position="20"/>
    </location>
</feature>
<name>A0ABY1CN20_MYXFU</name>
<feature type="domain" description="DUF3108" evidence="2">
    <location>
        <begin position="161"/>
        <end position="212"/>
    </location>
</feature>
<dbReference type="InterPro" id="IPR049279">
    <property type="entry name" value="DUF3108-like"/>
</dbReference>
<feature type="region of interest" description="Disordered" evidence="1">
    <location>
        <begin position="224"/>
        <end position="257"/>
    </location>
</feature>
<dbReference type="Gene3D" id="2.40.360.20">
    <property type="match status" value="1"/>
</dbReference>
<keyword evidence="4" id="KW-1185">Reference proteome</keyword>
<dbReference type="Proteomes" id="UP000183760">
    <property type="component" value="Unassembled WGS sequence"/>
</dbReference>
<evidence type="ECO:0000256" key="1">
    <source>
        <dbReference type="SAM" id="MobiDB-lite"/>
    </source>
</evidence>
<comment type="caution">
    <text evidence="3">The sequence shown here is derived from an EMBL/GenBank/DDBJ whole genome shotgun (WGS) entry which is preliminary data.</text>
</comment>
<protein>
    <recommendedName>
        <fullName evidence="2">DUF3108 domain-containing protein</fullName>
    </recommendedName>
</protein>
<reference evidence="3 4" key="1">
    <citation type="submission" date="2016-10" db="EMBL/GenBank/DDBJ databases">
        <authorList>
            <person name="Varghese N."/>
            <person name="Submissions S."/>
        </authorList>
    </citation>
    <scope>NUCLEOTIDE SEQUENCE [LARGE SCALE GENOMIC DNA]</scope>
    <source>
        <strain evidence="3 4">DSM 16525</strain>
    </source>
</reference>
<accession>A0ABY1CN20</accession>
<evidence type="ECO:0000259" key="2">
    <source>
        <dbReference type="Pfam" id="PF21347"/>
    </source>
</evidence>
<feature type="compositionally biased region" description="Basic and acidic residues" evidence="1">
    <location>
        <begin position="237"/>
        <end position="257"/>
    </location>
</feature>
<evidence type="ECO:0000313" key="3">
    <source>
        <dbReference type="EMBL" id="SEU22383.1"/>
    </source>
</evidence>
<dbReference type="EMBL" id="FOIB01000006">
    <property type="protein sequence ID" value="SEU22383.1"/>
    <property type="molecule type" value="Genomic_DNA"/>
</dbReference>
<gene>
    <name evidence="3" type="ORF">SAMN05443572_106399</name>
</gene>
<proteinExistence type="predicted"/>
<evidence type="ECO:0000313" key="4">
    <source>
        <dbReference type="Proteomes" id="UP000183760"/>
    </source>
</evidence>